<dbReference type="AlphaFoldDB" id="A0A699ZSA3"/>
<proteinExistence type="predicted"/>
<evidence type="ECO:0000313" key="2">
    <source>
        <dbReference type="Proteomes" id="UP000485058"/>
    </source>
</evidence>
<organism evidence="1 2">
    <name type="scientific">Haematococcus lacustris</name>
    <name type="common">Green alga</name>
    <name type="synonym">Haematococcus pluvialis</name>
    <dbReference type="NCBI Taxonomy" id="44745"/>
    <lineage>
        <taxon>Eukaryota</taxon>
        <taxon>Viridiplantae</taxon>
        <taxon>Chlorophyta</taxon>
        <taxon>core chlorophytes</taxon>
        <taxon>Chlorophyceae</taxon>
        <taxon>CS clade</taxon>
        <taxon>Chlamydomonadales</taxon>
        <taxon>Haematococcaceae</taxon>
        <taxon>Haematococcus</taxon>
    </lineage>
</organism>
<sequence length="74" mass="8696">MVDKFRTSRVSLANNTPYETLHDTPPESFRWLRLVKSKAKRTQGRGLMCSTSNNKIIRFYDRDMSVALNIRRYG</sequence>
<comment type="caution">
    <text evidence="1">The sequence shown here is derived from an EMBL/GenBank/DDBJ whole genome shotgun (WGS) entry which is preliminary data.</text>
</comment>
<dbReference type="Proteomes" id="UP000485058">
    <property type="component" value="Unassembled WGS sequence"/>
</dbReference>
<dbReference type="EMBL" id="BLLF01001366">
    <property type="protein sequence ID" value="GFH18842.1"/>
    <property type="molecule type" value="Genomic_DNA"/>
</dbReference>
<feature type="non-terminal residue" evidence="1">
    <location>
        <position position="74"/>
    </location>
</feature>
<protein>
    <submittedName>
        <fullName evidence="1">Uncharacterized protein</fullName>
    </submittedName>
</protein>
<feature type="non-terminal residue" evidence="1">
    <location>
        <position position="1"/>
    </location>
</feature>
<keyword evidence="2" id="KW-1185">Reference proteome</keyword>
<accession>A0A699ZSA3</accession>
<gene>
    <name evidence="1" type="ORF">HaLaN_15708</name>
</gene>
<reference evidence="1 2" key="1">
    <citation type="submission" date="2020-02" db="EMBL/GenBank/DDBJ databases">
        <title>Draft genome sequence of Haematococcus lacustris strain NIES-144.</title>
        <authorList>
            <person name="Morimoto D."/>
            <person name="Nakagawa S."/>
            <person name="Yoshida T."/>
            <person name="Sawayama S."/>
        </authorList>
    </citation>
    <scope>NUCLEOTIDE SEQUENCE [LARGE SCALE GENOMIC DNA]</scope>
    <source>
        <strain evidence="1 2">NIES-144</strain>
    </source>
</reference>
<evidence type="ECO:0000313" key="1">
    <source>
        <dbReference type="EMBL" id="GFH18842.1"/>
    </source>
</evidence>
<name>A0A699ZSA3_HAELA</name>